<keyword evidence="1" id="KW-0489">Methyltransferase</keyword>
<name>W5TK42_9NOCA</name>
<keyword evidence="2" id="KW-1185">Reference proteome</keyword>
<evidence type="ECO:0000313" key="2">
    <source>
        <dbReference type="Proteomes" id="UP000019150"/>
    </source>
</evidence>
<evidence type="ECO:0000313" key="1">
    <source>
        <dbReference type="EMBL" id="AHH19597.1"/>
    </source>
</evidence>
<dbReference type="RefSeq" id="WP_038550780.1">
    <property type="nucleotide sequence ID" value="NZ_CP006850.1"/>
</dbReference>
<dbReference type="PIRSF" id="PIRSF017393">
    <property type="entry name" value="MTase_SAV2177"/>
    <property type="match status" value="1"/>
</dbReference>
<reference evidence="1 2" key="1">
    <citation type="journal article" date="2014" name="Appl. Environ. Microbiol.">
        <title>Insights into the Microbial Degradation of Rubber and Gutta-Percha by Analysis of the Complete Genome of Nocardia nova SH22a.</title>
        <authorList>
            <person name="Luo Q."/>
            <person name="Hiessl S."/>
            <person name="Poehlein A."/>
            <person name="Daniel R."/>
            <person name="Steinbuchel A."/>
        </authorList>
    </citation>
    <scope>NUCLEOTIDE SEQUENCE [LARGE SCALE GENOMIC DNA]</scope>
    <source>
        <strain evidence="1">SH22a</strain>
    </source>
</reference>
<dbReference type="InterPro" id="IPR029063">
    <property type="entry name" value="SAM-dependent_MTases_sf"/>
</dbReference>
<dbReference type="GO" id="GO:0032259">
    <property type="term" value="P:methylation"/>
    <property type="evidence" value="ECO:0007669"/>
    <property type="project" value="UniProtKB-KW"/>
</dbReference>
<dbReference type="eggNOG" id="COG3315">
    <property type="taxonomic scope" value="Bacteria"/>
</dbReference>
<dbReference type="Gene3D" id="3.40.50.150">
    <property type="entry name" value="Vaccinia Virus protein VP39"/>
    <property type="match status" value="1"/>
</dbReference>
<dbReference type="STRING" id="1415166.NONO_c48130"/>
<dbReference type="OrthoDB" id="4134439at2"/>
<dbReference type="Proteomes" id="UP000019150">
    <property type="component" value="Chromosome"/>
</dbReference>
<dbReference type="InterPro" id="IPR006764">
    <property type="entry name" value="SAM_dep_MeTrfase_SAV2177_type"/>
</dbReference>
<proteinExistence type="predicted"/>
<dbReference type="PATRIC" id="fig|1415166.3.peg.4959"/>
<dbReference type="HOGENOM" id="CLU_067079_1_0_11"/>
<dbReference type="SUPFAM" id="SSF53335">
    <property type="entry name" value="S-adenosyl-L-methionine-dependent methyltransferases"/>
    <property type="match status" value="1"/>
</dbReference>
<sequence>MAIDEHEFDTEKAHSARMYDYYLGGKDNYPADREAASKVMETFPEVGQAARANREFMLRAVTAAAESGIDQFLDIGTGIPTTPNLHHAAQAVNRAARVVYVDSDPLVLTHARALMSGSDEGRTAFVLADAHDCESIVGAPEFTEVIDTSRPVAVSLVALLHFVVDDPRGVVKAIMDSVPSGSWLIVSHGASDLDAERFAILKSIYDASGVPIMWRSRDEVAGLFDGFDLLEPGIVPPHRWRPSDRFFLREDILADMDRVFGQYAAVAVKP</sequence>
<protein>
    <submittedName>
        <fullName evidence="1">S-adenosyl methyltransferase family protein</fullName>
    </submittedName>
</protein>
<dbReference type="KEGG" id="nno:NONO_c48130"/>
<accession>W5TK42</accession>
<keyword evidence="1" id="KW-0808">Transferase</keyword>
<dbReference type="AlphaFoldDB" id="W5TK42"/>
<organism evidence="1 2">
    <name type="scientific">Nocardia nova SH22a</name>
    <dbReference type="NCBI Taxonomy" id="1415166"/>
    <lineage>
        <taxon>Bacteria</taxon>
        <taxon>Bacillati</taxon>
        <taxon>Actinomycetota</taxon>
        <taxon>Actinomycetes</taxon>
        <taxon>Mycobacteriales</taxon>
        <taxon>Nocardiaceae</taxon>
        <taxon>Nocardia</taxon>
    </lineage>
</organism>
<dbReference type="Pfam" id="PF04672">
    <property type="entry name" value="Methyltransf_19"/>
    <property type="match status" value="1"/>
</dbReference>
<dbReference type="GO" id="GO:0008168">
    <property type="term" value="F:methyltransferase activity"/>
    <property type="evidence" value="ECO:0007669"/>
    <property type="project" value="UniProtKB-KW"/>
</dbReference>
<dbReference type="EMBL" id="CP006850">
    <property type="protein sequence ID" value="AHH19597.1"/>
    <property type="molecule type" value="Genomic_DNA"/>
</dbReference>
<gene>
    <name evidence="1" type="ORF">NONO_c48130</name>
</gene>